<comment type="catalytic activity">
    <reaction evidence="9">
        <text>feruloyl-polysaccharide + H2O = ferulate + polysaccharide.</text>
        <dbReference type="EC" id="3.1.1.73"/>
    </reaction>
</comment>
<dbReference type="PANTHER" id="PTHR33938:SF15">
    <property type="entry name" value="FERULOYL ESTERASE B-RELATED"/>
    <property type="match status" value="1"/>
</dbReference>
<keyword evidence="4" id="KW-0479">Metal-binding</keyword>
<dbReference type="GO" id="GO:0045493">
    <property type="term" value="P:xylan catabolic process"/>
    <property type="evidence" value="ECO:0007669"/>
    <property type="project" value="UniProtKB-KW"/>
</dbReference>
<dbReference type="STRING" id="1884261.A0A5C3QCU2"/>
<evidence type="ECO:0000256" key="10">
    <source>
        <dbReference type="RuleBase" id="RU361238"/>
    </source>
</evidence>
<keyword evidence="3" id="KW-0624">Polysaccharide degradation</keyword>
<keyword evidence="5 10" id="KW-0732">Signal</keyword>
<evidence type="ECO:0000256" key="7">
    <source>
        <dbReference type="ARBA" id="ARBA00022837"/>
    </source>
</evidence>
<evidence type="ECO:0000256" key="6">
    <source>
        <dbReference type="ARBA" id="ARBA00022801"/>
    </source>
</evidence>
<evidence type="ECO:0000313" key="11">
    <source>
        <dbReference type="EMBL" id="TFK99541.1"/>
    </source>
</evidence>
<comment type="similarity">
    <text evidence="1 10">Belongs to the tannase family.</text>
</comment>
<reference evidence="11 12" key="1">
    <citation type="journal article" date="2019" name="Nat. Ecol. Evol.">
        <title>Megaphylogeny resolves global patterns of mushroom evolution.</title>
        <authorList>
            <person name="Varga T."/>
            <person name="Krizsan K."/>
            <person name="Foldi C."/>
            <person name="Dima B."/>
            <person name="Sanchez-Garcia M."/>
            <person name="Sanchez-Ramirez S."/>
            <person name="Szollosi G.J."/>
            <person name="Szarkandi J.G."/>
            <person name="Papp V."/>
            <person name="Albert L."/>
            <person name="Andreopoulos W."/>
            <person name="Angelini C."/>
            <person name="Antonin V."/>
            <person name="Barry K.W."/>
            <person name="Bougher N.L."/>
            <person name="Buchanan P."/>
            <person name="Buyck B."/>
            <person name="Bense V."/>
            <person name="Catcheside P."/>
            <person name="Chovatia M."/>
            <person name="Cooper J."/>
            <person name="Damon W."/>
            <person name="Desjardin D."/>
            <person name="Finy P."/>
            <person name="Geml J."/>
            <person name="Haridas S."/>
            <person name="Hughes K."/>
            <person name="Justo A."/>
            <person name="Karasinski D."/>
            <person name="Kautmanova I."/>
            <person name="Kiss B."/>
            <person name="Kocsube S."/>
            <person name="Kotiranta H."/>
            <person name="LaButti K.M."/>
            <person name="Lechner B.E."/>
            <person name="Liimatainen K."/>
            <person name="Lipzen A."/>
            <person name="Lukacs Z."/>
            <person name="Mihaltcheva S."/>
            <person name="Morgado L.N."/>
            <person name="Niskanen T."/>
            <person name="Noordeloos M.E."/>
            <person name="Ohm R.A."/>
            <person name="Ortiz-Santana B."/>
            <person name="Ovrebo C."/>
            <person name="Racz N."/>
            <person name="Riley R."/>
            <person name="Savchenko A."/>
            <person name="Shiryaev A."/>
            <person name="Soop K."/>
            <person name="Spirin V."/>
            <person name="Szebenyi C."/>
            <person name="Tomsovsky M."/>
            <person name="Tulloss R.E."/>
            <person name="Uehling J."/>
            <person name="Grigoriev I.V."/>
            <person name="Vagvolgyi C."/>
            <person name="Papp T."/>
            <person name="Martin F.M."/>
            <person name="Miettinen O."/>
            <person name="Hibbett D.S."/>
            <person name="Nagy L.G."/>
        </authorList>
    </citation>
    <scope>NUCLEOTIDE SEQUENCE [LARGE SCALE GENOMIC DNA]</scope>
    <source>
        <strain evidence="11 12">CBS 309.79</strain>
    </source>
</reference>
<dbReference type="AlphaFoldDB" id="A0A5C3QCU2"/>
<keyword evidence="12" id="KW-1185">Reference proteome</keyword>
<feature type="signal peptide" evidence="10">
    <location>
        <begin position="1"/>
        <end position="25"/>
    </location>
</feature>
<evidence type="ECO:0000256" key="2">
    <source>
        <dbReference type="ARBA" id="ARBA00022487"/>
    </source>
</evidence>
<keyword evidence="3" id="KW-0119">Carbohydrate metabolism</keyword>
<accession>A0A5C3QCU2</accession>
<keyword evidence="3" id="KW-0858">Xylan degradation</keyword>
<feature type="chain" id="PRO_5023062988" description="Carboxylic ester hydrolase" evidence="10">
    <location>
        <begin position="26"/>
        <end position="524"/>
    </location>
</feature>
<dbReference type="EC" id="3.1.1.-" evidence="10"/>
<sequence>MPGIPSDSLRLLPCLKLIPFALAAAQQSFAAGSDRCLGIADLGPFKDTTIISATRVAGNSSVQPWGVCGTDPVPASVPLCRVQFSVKTSNVSEVKAEAWLPDEWHGRFLAIGNGGLGGCIDYTTLNYGSSFHFASFASNNGHDGDQGQSFYQQPEVLEDFAARSIHALSVAGKKIVRAYYSKSHTKSYYIGCSQGGRQGTYSALHWPKDFDGILAGAPGTNWHFLIGSLGLLSRYTGAPEGVTYPSFIPRNLWGVIKAEILKQCDSVDGVKNGIVDYSDACRFRPEVLSCSKGGEEGISCLTEPQLEAVRKVYSALLGQDGEQLYPGYSLGADPLTVFEGLFGGFLFPYANDWWKYGIYQDPDYDLSNFSLDDILAGNEIDSFQISTFSGDFTDFHARGGKFLTYIGTHDQLIPTGNAVSAYDLALEAMGKRAMDHFYRLFVVPGMDHCGTPLSPGPFRIGHNFPLPPKNDTNHNVLLALVDWVEGGKAPETILGTSSAGEERILCKHPLRSVWNGKKYVCKTY</sequence>
<protein>
    <recommendedName>
        <fullName evidence="10">Carboxylic ester hydrolase</fullName>
        <ecNumber evidence="10">3.1.1.-</ecNumber>
    </recommendedName>
</protein>
<dbReference type="Pfam" id="PF07519">
    <property type="entry name" value="Tannase"/>
    <property type="match status" value="1"/>
</dbReference>
<dbReference type="PANTHER" id="PTHR33938">
    <property type="entry name" value="FERULOYL ESTERASE B-RELATED"/>
    <property type="match status" value="1"/>
</dbReference>
<keyword evidence="7" id="KW-0106">Calcium</keyword>
<evidence type="ECO:0000256" key="4">
    <source>
        <dbReference type="ARBA" id="ARBA00022723"/>
    </source>
</evidence>
<dbReference type="EMBL" id="ML178833">
    <property type="protein sequence ID" value="TFK99541.1"/>
    <property type="molecule type" value="Genomic_DNA"/>
</dbReference>
<keyword evidence="8" id="KW-1015">Disulfide bond</keyword>
<evidence type="ECO:0000256" key="9">
    <source>
        <dbReference type="ARBA" id="ARBA00034075"/>
    </source>
</evidence>
<gene>
    <name evidence="11" type="ORF">BDV98DRAFT_171963</name>
</gene>
<keyword evidence="2" id="KW-0719">Serine esterase</keyword>
<proteinExistence type="inferred from homology"/>
<dbReference type="OrthoDB" id="3039123at2759"/>
<evidence type="ECO:0000256" key="8">
    <source>
        <dbReference type="ARBA" id="ARBA00023157"/>
    </source>
</evidence>
<dbReference type="SUPFAM" id="SSF53474">
    <property type="entry name" value="alpha/beta-Hydrolases"/>
    <property type="match status" value="1"/>
</dbReference>
<evidence type="ECO:0000256" key="5">
    <source>
        <dbReference type="ARBA" id="ARBA00022729"/>
    </source>
</evidence>
<evidence type="ECO:0000256" key="1">
    <source>
        <dbReference type="ARBA" id="ARBA00006249"/>
    </source>
</evidence>
<organism evidence="11 12">
    <name type="scientific">Pterulicium gracile</name>
    <dbReference type="NCBI Taxonomy" id="1884261"/>
    <lineage>
        <taxon>Eukaryota</taxon>
        <taxon>Fungi</taxon>
        <taxon>Dikarya</taxon>
        <taxon>Basidiomycota</taxon>
        <taxon>Agaricomycotina</taxon>
        <taxon>Agaricomycetes</taxon>
        <taxon>Agaricomycetidae</taxon>
        <taxon>Agaricales</taxon>
        <taxon>Pleurotineae</taxon>
        <taxon>Pterulaceae</taxon>
        <taxon>Pterulicium</taxon>
    </lineage>
</organism>
<dbReference type="GO" id="GO:0030600">
    <property type="term" value="F:feruloyl esterase activity"/>
    <property type="evidence" value="ECO:0007669"/>
    <property type="project" value="UniProtKB-EC"/>
</dbReference>
<evidence type="ECO:0000313" key="12">
    <source>
        <dbReference type="Proteomes" id="UP000305067"/>
    </source>
</evidence>
<name>A0A5C3QCU2_9AGAR</name>
<evidence type="ECO:0000256" key="3">
    <source>
        <dbReference type="ARBA" id="ARBA00022651"/>
    </source>
</evidence>
<dbReference type="Proteomes" id="UP000305067">
    <property type="component" value="Unassembled WGS sequence"/>
</dbReference>
<dbReference type="InterPro" id="IPR011118">
    <property type="entry name" value="Tannase/feruloyl_esterase"/>
</dbReference>
<dbReference type="GO" id="GO:0046872">
    <property type="term" value="F:metal ion binding"/>
    <property type="evidence" value="ECO:0007669"/>
    <property type="project" value="UniProtKB-KW"/>
</dbReference>
<keyword evidence="6 10" id="KW-0378">Hydrolase</keyword>
<dbReference type="InterPro" id="IPR029058">
    <property type="entry name" value="AB_hydrolase_fold"/>
</dbReference>